<feature type="region of interest" description="Disordered" evidence="1">
    <location>
        <begin position="1"/>
        <end position="61"/>
    </location>
</feature>
<organism evidence="2">
    <name type="scientific">gut metagenome</name>
    <dbReference type="NCBI Taxonomy" id="749906"/>
    <lineage>
        <taxon>unclassified sequences</taxon>
        <taxon>metagenomes</taxon>
        <taxon>organismal metagenomes</taxon>
    </lineage>
</organism>
<feature type="compositionally biased region" description="Basic and acidic residues" evidence="1">
    <location>
        <begin position="1"/>
        <end position="10"/>
    </location>
</feature>
<comment type="caution">
    <text evidence="2">The sequence shown here is derived from an EMBL/GenBank/DDBJ whole genome shotgun (WGS) entry which is preliminary data.</text>
</comment>
<protein>
    <submittedName>
        <fullName evidence="2">Uncharacterized protein</fullName>
    </submittedName>
</protein>
<evidence type="ECO:0000313" key="2">
    <source>
        <dbReference type="EMBL" id="EJX05146.1"/>
    </source>
</evidence>
<feature type="compositionally biased region" description="Polar residues" evidence="1">
    <location>
        <begin position="16"/>
        <end position="38"/>
    </location>
</feature>
<proteinExistence type="predicted"/>
<dbReference type="EMBL" id="AMCI01001562">
    <property type="protein sequence ID" value="EJX05146.1"/>
    <property type="molecule type" value="Genomic_DNA"/>
</dbReference>
<gene>
    <name evidence="2" type="ORF">EVA_06746</name>
</gene>
<evidence type="ECO:0000256" key="1">
    <source>
        <dbReference type="SAM" id="MobiDB-lite"/>
    </source>
</evidence>
<reference evidence="2" key="1">
    <citation type="journal article" date="2012" name="PLoS ONE">
        <title>Gene sets for utilization of primary and secondary nutrition supplies in the distal gut of endangered iberian lynx.</title>
        <authorList>
            <person name="Alcaide M."/>
            <person name="Messina E."/>
            <person name="Richter M."/>
            <person name="Bargiela R."/>
            <person name="Peplies J."/>
            <person name="Huws S.A."/>
            <person name="Newbold C.J."/>
            <person name="Golyshin P.N."/>
            <person name="Simon M.A."/>
            <person name="Lopez G."/>
            <person name="Yakimov M.M."/>
            <person name="Ferrer M."/>
        </authorList>
    </citation>
    <scope>NUCLEOTIDE SEQUENCE</scope>
</reference>
<name>J9CY23_9ZZZZ</name>
<dbReference type="AlphaFoldDB" id="J9CY23"/>
<accession>J9CY23</accession>
<sequence length="61" mass="6452">MFSAKGDRPSAPRHGCSQSLGRGSLNRNQPSVVVQRSSEAAARTPRFVDNAPLTTPGYVAP</sequence>